<reference evidence="2 3" key="1">
    <citation type="journal article" date="2010" name="Stand. Genomic Sci.">
        <title>Complete genome sequence of Vulcanisaeta distributa type strain (IC-017).</title>
        <authorList>
            <person name="Mavromatis K."/>
            <person name="Sikorski J."/>
            <person name="Pabst E."/>
            <person name="Teshima H."/>
            <person name="Lapidus A."/>
            <person name="Lucas S."/>
            <person name="Nolan M."/>
            <person name="Glavina Del Rio T."/>
            <person name="Cheng J.F."/>
            <person name="Bruce D."/>
            <person name="Goodwin L."/>
            <person name="Pitluck S."/>
            <person name="Liolios K."/>
            <person name="Ivanova N."/>
            <person name="Mikhailova N."/>
            <person name="Pati A."/>
            <person name="Chen A."/>
            <person name="Palaniappan K."/>
            <person name="Land M."/>
            <person name="Hauser L."/>
            <person name="Chang Y.J."/>
            <person name="Jeffries C.D."/>
            <person name="Rohde M."/>
            <person name="Spring S."/>
            <person name="Goker M."/>
            <person name="Wirth R."/>
            <person name="Woyke T."/>
            <person name="Bristow J."/>
            <person name="Eisen J.A."/>
            <person name="Markowitz V."/>
            <person name="Hugenholtz P."/>
            <person name="Klenk H.P."/>
            <person name="Kyrpides N.C."/>
        </authorList>
    </citation>
    <scope>NUCLEOTIDE SEQUENCE [LARGE SCALE GENOMIC DNA]</scope>
    <source>
        <strain evidence="3">DSM 14429 / JCM 11212 / NBRC 100878 / IC-017</strain>
    </source>
</reference>
<organism evidence="2 3">
    <name type="scientific">Vulcanisaeta distributa (strain DSM 14429 / JCM 11212 / NBRC 100878 / IC-017)</name>
    <dbReference type="NCBI Taxonomy" id="572478"/>
    <lineage>
        <taxon>Archaea</taxon>
        <taxon>Thermoproteota</taxon>
        <taxon>Thermoprotei</taxon>
        <taxon>Thermoproteales</taxon>
        <taxon>Thermoproteaceae</taxon>
        <taxon>Vulcanisaeta</taxon>
    </lineage>
</organism>
<feature type="transmembrane region" description="Helical" evidence="1">
    <location>
        <begin position="75"/>
        <end position="97"/>
    </location>
</feature>
<feature type="transmembrane region" description="Helical" evidence="1">
    <location>
        <begin position="234"/>
        <end position="256"/>
    </location>
</feature>
<dbReference type="Proteomes" id="UP000006681">
    <property type="component" value="Chromosome"/>
</dbReference>
<evidence type="ECO:0000313" key="3">
    <source>
        <dbReference type="Proteomes" id="UP000006681"/>
    </source>
</evidence>
<accession>E1QNG2</accession>
<keyword evidence="1" id="KW-1133">Transmembrane helix</keyword>
<dbReference type="HOGENOM" id="CLU_1080192_0_0_2"/>
<keyword evidence="1" id="KW-0812">Transmembrane</keyword>
<name>E1QNG2_VULDI</name>
<feature type="transmembrane region" description="Helical" evidence="1">
    <location>
        <begin position="117"/>
        <end position="137"/>
    </location>
</feature>
<dbReference type="RefSeq" id="WP_013335857.1">
    <property type="nucleotide sequence ID" value="NC_014537.1"/>
</dbReference>
<dbReference type="AlphaFoldDB" id="E1QNG2"/>
<dbReference type="EMBL" id="CP002100">
    <property type="protein sequence ID" value="ADN50132.1"/>
    <property type="molecule type" value="Genomic_DNA"/>
</dbReference>
<evidence type="ECO:0000256" key="1">
    <source>
        <dbReference type="SAM" id="Phobius"/>
    </source>
</evidence>
<dbReference type="GeneID" id="9751663"/>
<evidence type="ECO:0008006" key="4">
    <source>
        <dbReference type="Google" id="ProtNLM"/>
    </source>
</evidence>
<gene>
    <name evidence="2" type="ordered locus">Vdis_0739</name>
</gene>
<evidence type="ECO:0000313" key="2">
    <source>
        <dbReference type="EMBL" id="ADN50132.1"/>
    </source>
</evidence>
<feature type="transmembrane region" description="Helical" evidence="1">
    <location>
        <begin position="40"/>
        <end position="63"/>
    </location>
</feature>
<keyword evidence="1" id="KW-0472">Membrane</keyword>
<dbReference type="OrthoDB" id="28437at2157"/>
<sequence length="257" mass="28390">MSSRLVSRRVHTDTGALSLLITNYAFSLITLVMINGHSINVIRLVLTTALAALNIISLVKAHLGLISRRGLRDYSLFLINTAPYLVLIPYLGIWLLIPLVPLMLFIAEVVRGRGRSVVANVSGTALIASTYLAWYVFMDGDLVLKVIMASLTWVIYHAFSALYVEGKLPFRQGVKPHHSSLLWFIGLPALAYGIYAVGGLLPLIILIEPTIRAFIATKEGKLPMNDLRRRIRRIGIGLLIESLVFAGLILLLFYALA</sequence>
<keyword evidence="3" id="KW-1185">Reference proteome</keyword>
<dbReference type="eggNOG" id="arCOG06025">
    <property type="taxonomic scope" value="Archaea"/>
</dbReference>
<feature type="transmembrane region" description="Helical" evidence="1">
    <location>
        <begin position="12"/>
        <end position="34"/>
    </location>
</feature>
<reference evidence="3" key="2">
    <citation type="journal article" date="2010" name="Stand. Genomic Sci.">
        <title>Complete genome sequence of Vulcanisaeta distributa type strain (IC-017T).</title>
        <authorList>
            <person name="Mavromatis K."/>
            <person name="Sikorski J."/>
            <person name="Pabst E."/>
            <person name="Teshima H."/>
            <person name="Lapidus A."/>
            <person name="Lucas S."/>
            <person name="Nolan M."/>
            <person name="Glavina Del Rio T."/>
            <person name="Cheng J."/>
            <person name="Bruce D."/>
            <person name="Goodwin L."/>
            <person name="Pitluck S."/>
            <person name="Liolios K."/>
            <person name="Ivanova N."/>
            <person name="Mikhailova N."/>
            <person name="Pati A."/>
            <person name="Chen A."/>
            <person name="Palaniappan K."/>
            <person name="Land M."/>
            <person name="Hauser L."/>
            <person name="Chang Y."/>
            <person name="Jeffries C."/>
            <person name="Rohde M."/>
            <person name="Spring S."/>
            <person name="Goker M."/>
            <person name="Wirth R."/>
            <person name="Woyke T."/>
            <person name="Bristow J."/>
            <person name="Eisen J."/>
            <person name="Markowitz V."/>
            <person name="Hugenholtz P."/>
            <person name="Klenk H."/>
            <person name="Kyrpides N."/>
        </authorList>
    </citation>
    <scope>NUCLEOTIDE SEQUENCE [LARGE SCALE GENOMIC DNA]</scope>
    <source>
        <strain evidence="3">DSM 14429 / JCM 11212 / NBRC 100878 / IC-017</strain>
    </source>
</reference>
<dbReference type="KEGG" id="vdi:Vdis_0739"/>
<protein>
    <recommendedName>
        <fullName evidence="4">UbiA prenyltransferase</fullName>
    </recommendedName>
</protein>
<proteinExistence type="predicted"/>
<feature type="transmembrane region" description="Helical" evidence="1">
    <location>
        <begin position="183"/>
        <end position="207"/>
    </location>
</feature>